<feature type="domain" description="Glutaredoxin" evidence="1">
    <location>
        <begin position="4"/>
        <end position="59"/>
    </location>
</feature>
<name>A0A0B4S0Q3_9FIRM</name>
<evidence type="ECO:0000313" key="3">
    <source>
        <dbReference type="EMBL" id="MCZ7407789.1"/>
    </source>
</evidence>
<dbReference type="AlphaFoldDB" id="A0A0B4S0Q3"/>
<proteinExistence type="predicted"/>
<dbReference type="InterPro" id="IPR051548">
    <property type="entry name" value="Grx-like_ET"/>
</dbReference>
<evidence type="ECO:0000313" key="5">
    <source>
        <dbReference type="Proteomes" id="UP000031386"/>
    </source>
</evidence>
<dbReference type="Pfam" id="PF00462">
    <property type="entry name" value="Glutaredoxin"/>
    <property type="match status" value="1"/>
</dbReference>
<dbReference type="SUPFAM" id="SSF52833">
    <property type="entry name" value="Thioredoxin-like"/>
    <property type="match status" value="1"/>
</dbReference>
<gene>
    <name evidence="4" type="ORF">NM222_05355</name>
    <name evidence="3" type="ORF">NND69_05320</name>
    <name evidence="2" type="ORF">NW74_02670</name>
</gene>
<dbReference type="PANTHER" id="PTHR34386">
    <property type="entry name" value="GLUTAREDOXIN"/>
    <property type="match status" value="1"/>
</dbReference>
<dbReference type="InterPro" id="IPR036249">
    <property type="entry name" value="Thioredoxin-like_sf"/>
</dbReference>
<dbReference type="RefSeq" id="WP_004833693.1">
    <property type="nucleotide sequence ID" value="NZ_BHYQ01000003.1"/>
</dbReference>
<dbReference type="CDD" id="cd02976">
    <property type="entry name" value="NrdH"/>
    <property type="match status" value="1"/>
</dbReference>
<dbReference type="OrthoDB" id="3174166at2"/>
<dbReference type="EMBL" id="CP101412">
    <property type="protein sequence ID" value="WBB30406.1"/>
    <property type="molecule type" value="Genomic_DNA"/>
</dbReference>
<evidence type="ECO:0000259" key="1">
    <source>
        <dbReference type="Pfam" id="PF00462"/>
    </source>
</evidence>
<dbReference type="Proteomes" id="UP000031386">
    <property type="component" value="Chromosome"/>
</dbReference>
<accession>A0A0B4S0Q3</accession>
<reference evidence="3" key="2">
    <citation type="submission" date="2022-07" db="EMBL/GenBank/DDBJ databases">
        <title>Parvimonas micra travels from the subgingival sulcus of the human oral cavity to the colorectal adenocarcinoma.</title>
        <authorList>
            <person name="Conde-Perez K."/>
            <person name="Buetas E."/>
            <person name="Aja-Macaya P."/>
            <person name="Martin-De Arribas E."/>
            <person name="Iglesias-Corras I."/>
            <person name="Trigo-Tasende N."/>
            <person name="Nasser-Ali M."/>
            <person name="Estevez L.S."/>
            <person name="Rumbo-Feal S."/>
            <person name="Otero-Alen B."/>
            <person name="Noguera J.F."/>
            <person name="Concha A."/>
            <person name="Pardinas-Lopez S."/>
            <person name="Carda-Dieguez M."/>
            <person name="Gomez-Randulfe I."/>
            <person name="Martinez-Lago N."/>
            <person name="Ladra S."/>
            <person name="Aparicio L.A."/>
            <person name="Bou G."/>
            <person name="Mira A."/>
            <person name="Vallejo J.A."/>
            <person name="Poza M."/>
        </authorList>
    </citation>
    <scope>NUCLEOTIDE SEQUENCE</scope>
    <source>
        <strain evidence="4">PM102KC-G-1</strain>
        <strain evidence="3">PM79KC-AC-4</strain>
    </source>
</reference>
<organism evidence="2 5">
    <name type="scientific">Parvimonas micra</name>
    <dbReference type="NCBI Taxonomy" id="33033"/>
    <lineage>
        <taxon>Bacteria</taxon>
        <taxon>Bacillati</taxon>
        <taxon>Bacillota</taxon>
        <taxon>Tissierellia</taxon>
        <taxon>Tissierellales</taxon>
        <taxon>Peptoniphilaceae</taxon>
        <taxon>Parvimonas</taxon>
    </lineage>
</organism>
<dbReference type="Gene3D" id="3.40.30.10">
    <property type="entry name" value="Glutaredoxin"/>
    <property type="match status" value="1"/>
</dbReference>
<dbReference type="PROSITE" id="PS51354">
    <property type="entry name" value="GLUTAREDOXIN_2"/>
    <property type="match status" value="1"/>
</dbReference>
<evidence type="ECO:0000313" key="2">
    <source>
        <dbReference type="EMBL" id="AIZ36315.1"/>
    </source>
</evidence>
<reference evidence="2 5" key="1">
    <citation type="submission" date="2014-10" db="EMBL/GenBank/DDBJ databases">
        <title>Complete genome sequence of Parvimonas micra KCOM 1535 (= ChDC B708).</title>
        <authorList>
            <person name="Kook J.-K."/>
            <person name="Park S.-N."/>
            <person name="Lim Y.K."/>
            <person name="Roh H."/>
        </authorList>
    </citation>
    <scope>NUCLEOTIDE SEQUENCE [LARGE SCALE GENOMIC DNA]</scope>
    <source>
        <strain evidence="2">KCOM 1535</strain>
        <strain evidence="5">KCOM 1535 / ChDC B708</strain>
    </source>
</reference>
<dbReference type="Proteomes" id="UP001210690">
    <property type="component" value="Chromosome"/>
</dbReference>
<keyword evidence="5" id="KW-1185">Reference proteome</keyword>
<dbReference type="EMBL" id="JANDZV010000003">
    <property type="protein sequence ID" value="MCZ7407789.1"/>
    <property type="molecule type" value="Genomic_DNA"/>
</dbReference>
<evidence type="ECO:0000313" key="4">
    <source>
        <dbReference type="EMBL" id="WBB30406.1"/>
    </source>
</evidence>
<sequence>MAKVVVYSSDSCTYCKQAKEFLKANNIEYVEKNVSTDLEARKELMAKGHMGVPVICVDDVEMVGFNKAELSKALGL</sequence>
<dbReference type="STRING" id="33033.NW74_02670"/>
<dbReference type="Proteomes" id="UP001141458">
    <property type="component" value="Unassembled WGS sequence"/>
</dbReference>
<dbReference type="GO" id="GO:0045454">
    <property type="term" value="P:cell redox homeostasis"/>
    <property type="evidence" value="ECO:0007669"/>
    <property type="project" value="TreeGrafter"/>
</dbReference>
<dbReference type="EMBL" id="CP009761">
    <property type="protein sequence ID" value="AIZ36315.1"/>
    <property type="molecule type" value="Genomic_DNA"/>
</dbReference>
<dbReference type="GeneID" id="93384316"/>
<dbReference type="KEGG" id="pmic:NW74_02670"/>
<dbReference type="GO" id="GO:0009055">
    <property type="term" value="F:electron transfer activity"/>
    <property type="evidence" value="ECO:0007669"/>
    <property type="project" value="TreeGrafter"/>
</dbReference>
<dbReference type="InterPro" id="IPR002109">
    <property type="entry name" value="Glutaredoxin"/>
</dbReference>
<protein>
    <submittedName>
        <fullName evidence="2 3">Glutaredoxin</fullName>
    </submittedName>
</protein>
<dbReference type="PANTHER" id="PTHR34386:SF1">
    <property type="entry name" value="GLUTAREDOXIN-LIKE PROTEIN NRDH"/>
    <property type="match status" value="1"/>
</dbReference>